<feature type="transmembrane region" description="Helical" evidence="1">
    <location>
        <begin position="583"/>
        <end position="605"/>
    </location>
</feature>
<feature type="transmembrane region" description="Helical" evidence="1">
    <location>
        <begin position="545"/>
        <end position="563"/>
    </location>
</feature>
<proteinExistence type="predicted"/>
<feature type="transmembrane region" description="Helical" evidence="1">
    <location>
        <begin position="216"/>
        <end position="237"/>
    </location>
</feature>
<evidence type="ECO:0000313" key="2">
    <source>
        <dbReference type="EMBL" id="KAE9034049.1"/>
    </source>
</evidence>
<name>A0A6A3MRR0_9STRA</name>
<feature type="transmembrane region" description="Helical" evidence="1">
    <location>
        <begin position="152"/>
        <end position="176"/>
    </location>
</feature>
<dbReference type="OrthoDB" id="121624at2759"/>
<accession>A0A6A3MRR0</accession>
<feature type="transmembrane region" description="Helical" evidence="1">
    <location>
        <begin position="182"/>
        <end position="204"/>
    </location>
</feature>
<evidence type="ECO:0000313" key="3">
    <source>
        <dbReference type="Proteomes" id="UP000435112"/>
    </source>
</evidence>
<comment type="caution">
    <text evidence="2">The sequence shown here is derived from an EMBL/GenBank/DDBJ whole genome shotgun (WGS) entry which is preliminary data.</text>
</comment>
<organism evidence="2 3">
    <name type="scientific">Phytophthora rubi</name>
    <dbReference type="NCBI Taxonomy" id="129364"/>
    <lineage>
        <taxon>Eukaryota</taxon>
        <taxon>Sar</taxon>
        <taxon>Stramenopiles</taxon>
        <taxon>Oomycota</taxon>
        <taxon>Peronosporomycetes</taxon>
        <taxon>Peronosporales</taxon>
        <taxon>Peronosporaceae</taxon>
        <taxon>Phytophthora</taxon>
    </lineage>
</organism>
<reference evidence="2 3" key="1">
    <citation type="submission" date="2018-09" db="EMBL/GenBank/DDBJ databases">
        <title>Genomic investigation of the strawberry pathogen Phytophthora fragariae indicates pathogenicity is determined by transcriptional variation in three key races.</title>
        <authorList>
            <person name="Adams T.M."/>
            <person name="Armitage A.D."/>
            <person name="Sobczyk M.K."/>
            <person name="Bates H.J."/>
            <person name="Dunwell J.M."/>
            <person name="Nellist C.F."/>
            <person name="Harrison R.J."/>
        </authorList>
    </citation>
    <scope>NUCLEOTIDE SEQUENCE [LARGE SCALE GENOMIC DNA]</scope>
    <source>
        <strain evidence="2 3">SCRP324</strain>
    </source>
</reference>
<dbReference type="AlphaFoldDB" id="A0A6A3MRR0"/>
<keyword evidence="1" id="KW-0812">Transmembrane</keyword>
<feature type="transmembrane region" description="Helical" evidence="1">
    <location>
        <begin position="488"/>
        <end position="506"/>
    </location>
</feature>
<keyword evidence="1" id="KW-1133">Transmembrane helix</keyword>
<feature type="transmembrane region" description="Helical" evidence="1">
    <location>
        <begin position="81"/>
        <end position="103"/>
    </location>
</feature>
<feature type="transmembrane region" description="Helical" evidence="1">
    <location>
        <begin position="299"/>
        <end position="317"/>
    </location>
</feature>
<dbReference type="EMBL" id="QXFU01000418">
    <property type="protein sequence ID" value="KAE9034049.1"/>
    <property type="molecule type" value="Genomic_DNA"/>
</dbReference>
<feature type="transmembrane region" description="Helical" evidence="1">
    <location>
        <begin position="115"/>
        <end position="140"/>
    </location>
</feature>
<keyword evidence="1" id="KW-0472">Membrane</keyword>
<sequence>MSLAYSVTEQYNLVIDPLQDSNGTCRAQDELRTDAIDFSNLRWDRLEKKWNELQVGHQGSYSVERLESLDHYWKTASTLRVLLVCLLTPIPALAAALLLESLLLRSPSEGWTANWVFWVRLLLMELILGFAGNSQVNAFVPGLNFTIRKRLVIALGTSVGYVATCILAASTIGFPVPLMMQFGVIPISIYTPLMTRIVLGPVLVAKDSPFKYDSDVFHCFFFAHMTLIGIFPLYKVLYNHVPVNYRSVVVLVLPLWKFAAKHFVVSSTRKLVDFMPELVAFSVDFFGTLFVSVCMYTSGSFYLSALFILADVGQSFLEFREIHANAKVVLELLHDRRASQQRHPRKINRRPSSIVTTELLAMVIAVTRNPNAFEVKSMQAARLWSCLPHPLTHSSNAGRFRAVRSNRRAYYPPNDSKNSQFQPILFRSVFVLPTPVESALNTAPASDVIEATYIQSLTADEYNSNFRAAERAKQIALQGLQLLFHCEYLALVEYVECVVPLVFVTYELSGTYLLEGAVFGFPVPFMWQLGAITMAGLQLLFHCEYLVLVEYIECVVPLIFVVYKSVLEQLPNVVYYPGGAGNWGMTAVVNLLVFAALEIGSLGLLHSFLRHKFSLSPLYQLAFVLETQVYPVQANLFLETIFLLQYQLEHLGADFTFRFKWLHGKG</sequence>
<gene>
    <name evidence="2" type="ORF">PR002_g8345</name>
</gene>
<dbReference type="Proteomes" id="UP000435112">
    <property type="component" value="Unassembled WGS sequence"/>
</dbReference>
<feature type="transmembrane region" description="Helical" evidence="1">
    <location>
        <begin position="512"/>
        <end position="533"/>
    </location>
</feature>
<evidence type="ECO:0000256" key="1">
    <source>
        <dbReference type="SAM" id="Phobius"/>
    </source>
</evidence>
<protein>
    <submittedName>
        <fullName evidence="2">Uncharacterized protein</fullName>
    </submittedName>
</protein>